<name>A0ABD0USP9_DENTH</name>
<dbReference type="EMBL" id="JANQDX010000013">
    <property type="protein sequence ID" value="KAL0913301.1"/>
    <property type="molecule type" value="Genomic_DNA"/>
</dbReference>
<evidence type="ECO:0000313" key="2">
    <source>
        <dbReference type="EMBL" id="KAL0913301.1"/>
    </source>
</evidence>
<protein>
    <submittedName>
        <fullName evidence="2">Uncharacterized protein</fullName>
    </submittedName>
</protein>
<keyword evidence="3" id="KW-1185">Reference proteome</keyword>
<feature type="region of interest" description="Disordered" evidence="1">
    <location>
        <begin position="99"/>
        <end position="127"/>
    </location>
</feature>
<organism evidence="2 3">
    <name type="scientific">Dendrobium thyrsiflorum</name>
    <name type="common">Pinecone-like raceme dendrobium</name>
    <name type="synonym">Orchid</name>
    <dbReference type="NCBI Taxonomy" id="117978"/>
    <lineage>
        <taxon>Eukaryota</taxon>
        <taxon>Viridiplantae</taxon>
        <taxon>Streptophyta</taxon>
        <taxon>Embryophyta</taxon>
        <taxon>Tracheophyta</taxon>
        <taxon>Spermatophyta</taxon>
        <taxon>Magnoliopsida</taxon>
        <taxon>Liliopsida</taxon>
        <taxon>Asparagales</taxon>
        <taxon>Orchidaceae</taxon>
        <taxon>Epidendroideae</taxon>
        <taxon>Malaxideae</taxon>
        <taxon>Dendrobiinae</taxon>
        <taxon>Dendrobium</taxon>
    </lineage>
</organism>
<dbReference type="AlphaFoldDB" id="A0ABD0USP9"/>
<comment type="caution">
    <text evidence="2">The sequence shown here is derived from an EMBL/GenBank/DDBJ whole genome shotgun (WGS) entry which is preliminary data.</text>
</comment>
<evidence type="ECO:0000313" key="3">
    <source>
        <dbReference type="Proteomes" id="UP001552299"/>
    </source>
</evidence>
<evidence type="ECO:0000256" key="1">
    <source>
        <dbReference type="SAM" id="MobiDB-lite"/>
    </source>
</evidence>
<reference evidence="2 3" key="1">
    <citation type="journal article" date="2024" name="Plant Biotechnol. J.">
        <title>Dendrobium thyrsiflorum genome and its molecular insights into genes involved in important horticultural traits.</title>
        <authorList>
            <person name="Chen B."/>
            <person name="Wang J.Y."/>
            <person name="Zheng P.J."/>
            <person name="Li K.L."/>
            <person name="Liang Y.M."/>
            <person name="Chen X.F."/>
            <person name="Zhang C."/>
            <person name="Zhao X."/>
            <person name="He X."/>
            <person name="Zhang G.Q."/>
            <person name="Liu Z.J."/>
            <person name="Xu Q."/>
        </authorList>
    </citation>
    <scope>NUCLEOTIDE SEQUENCE [LARGE SCALE GENOMIC DNA]</scope>
    <source>
        <strain evidence="2">GZMU011</strain>
    </source>
</reference>
<dbReference type="Proteomes" id="UP001552299">
    <property type="component" value="Unassembled WGS sequence"/>
</dbReference>
<accession>A0ABD0USP9</accession>
<sequence length="127" mass="14050">MATVLGSLYRNNSQPKITVPNSAMLQSREVKLCRISALPPSLQPNARFLHYADFSISSTALCRSQQQFRTLISQFPIICLRVFDWWSGEVKGLQVVVRRSEGPSSGGPAVVEEEEGCKSDLESPLIP</sequence>
<proteinExistence type="predicted"/>
<gene>
    <name evidence="2" type="ORF">M5K25_016751</name>
</gene>